<keyword evidence="2" id="KW-1185">Reference proteome</keyword>
<accession>A0A3S5FC95</accession>
<gene>
    <name evidence="1" type="ORF">PXEA_LOCUS4556</name>
</gene>
<evidence type="ECO:0000313" key="1">
    <source>
        <dbReference type="EMBL" id="VEL11116.1"/>
    </source>
</evidence>
<organism evidence="1 2">
    <name type="scientific">Protopolystoma xenopodis</name>
    <dbReference type="NCBI Taxonomy" id="117903"/>
    <lineage>
        <taxon>Eukaryota</taxon>
        <taxon>Metazoa</taxon>
        <taxon>Spiralia</taxon>
        <taxon>Lophotrochozoa</taxon>
        <taxon>Platyhelminthes</taxon>
        <taxon>Monogenea</taxon>
        <taxon>Polyopisthocotylea</taxon>
        <taxon>Polystomatidea</taxon>
        <taxon>Polystomatidae</taxon>
        <taxon>Protopolystoma</taxon>
    </lineage>
</organism>
<dbReference type="Proteomes" id="UP000784294">
    <property type="component" value="Unassembled WGS sequence"/>
</dbReference>
<reference evidence="1" key="1">
    <citation type="submission" date="2018-11" db="EMBL/GenBank/DDBJ databases">
        <authorList>
            <consortium name="Pathogen Informatics"/>
        </authorList>
    </citation>
    <scope>NUCLEOTIDE SEQUENCE</scope>
</reference>
<proteinExistence type="predicted"/>
<dbReference type="AlphaFoldDB" id="A0A3S5FC95"/>
<sequence>MPLAREPGAKVPIQAVGILFHHLIKFTPHRPEAHTKYRVYSTVIVGLVLTWLTRQAGFEDPDEQAE</sequence>
<name>A0A3S5FC95_9PLAT</name>
<evidence type="ECO:0000313" key="2">
    <source>
        <dbReference type="Proteomes" id="UP000784294"/>
    </source>
</evidence>
<protein>
    <submittedName>
        <fullName evidence="1">Uncharacterized protein</fullName>
    </submittedName>
</protein>
<dbReference type="EMBL" id="CAAALY010010880">
    <property type="protein sequence ID" value="VEL11116.1"/>
    <property type="molecule type" value="Genomic_DNA"/>
</dbReference>
<comment type="caution">
    <text evidence="1">The sequence shown here is derived from an EMBL/GenBank/DDBJ whole genome shotgun (WGS) entry which is preliminary data.</text>
</comment>